<evidence type="ECO:0000256" key="9">
    <source>
        <dbReference type="SAM" id="Phobius"/>
    </source>
</evidence>
<dbReference type="PANTHER" id="PTHR30413">
    <property type="entry name" value="INNER MEMBRANE TRANSPORT PERMEASE"/>
    <property type="match status" value="1"/>
</dbReference>
<feature type="transmembrane region" description="Helical" evidence="9">
    <location>
        <begin position="146"/>
        <end position="169"/>
    </location>
</feature>
<proteinExistence type="inferred from homology"/>
<dbReference type="RefSeq" id="WP_063801404.1">
    <property type="nucleotide sequence ID" value="NZ_LOYM01000040.1"/>
</dbReference>
<keyword evidence="3" id="KW-0813">Transport</keyword>
<feature type="transmembrane region" description="Helical" evidence="9">
    <location>
        <begin position="120"/>
        <end position="140"/>
    </location>
</feature>
<keyword evidence="8 9" id="KW-0472">Membrane</keyword>
<evidence type="ECO:0000256" key="5">
    <source>
        <dbReference type="ARBA" id="ARBA00022692"/>
    </source>
</evidence>
<name>A0ABD6Q6U9_9BURK</name>
<protein>
    <submittedName>
        <fullName evidence="11">ABC transporter</fullName>
    </submittedName>
</protein>
<dbReference type="AlphaFoldDB" id="A0ABD6Q6U9"/>
<evidence type="ECO:0000256" key="6">
    <source>
        <dbReference type="ARBA" id="ARBA00022989"/>
    </source>
</evidence>
<evidence type="ECO:0000256" key="7">
    <source>
        <dbReference type="ARBA" id="ARBA00023047"/>
    </source>
</evidence>
<feature type="transmembrane region" description="Helical" evidence="9">
    <location>
        <begin position="232"/>
        <end position="251"/>
    </location>
</feature>
<gene>
    <name evidence="11" type="ORF">BGV66_09035</name>
</gene>
<dbReference type="Pfam" id="PF01061">
    <property type="entry name" value="ABC2_membrane"/>
    <property type="match status" value="1"/>
</dbReference>
<sequence length="262" mass="30167">MNYSSAVKDIKGGWHQRSLWLALGLLDIRQRYRRSLLGPFWLTISMGVMIGAMGPLYGTLFGYDPSSFIPHLALGMIFWGFIAGQISDFGEAFSASTHYLRQMELPLSMFVFRVMYRHSLIFAHNIIVFVIVWAVLPVHVNWSALYFPLAAVIVLANLFWIGCMTAVFCTRFRDMQPVIANLVQVLFFVTPIIWKVEQLPMARQHLIHINPFFYLLELLREPLLGTVPDGYVWVRAIAMALVGNVLAILVLNRYRHRVTYWL</sequence>
<organism evidence="11 12">
    <name type="scientific">Burkholderia ubonensis</name>
    <dbReference type="NCBI Taxonomy" id="101571"/>
    <lineage>
        <taxon>Bacteria</taxon>
        <taxon>Pseudomonadati</taxon>
        <taxon>Pseudomonadota</taxon>
        <taxon>Betaproteobacteria</taxon>
        <taxon>Burkholderiales</taxon>
        <taxon>Burkholderiaceae</taxon>
        <taxon>Burkholderia</taxon>
        <taxon>Burkholderia cepacia complex</taxon>
    </lineage>
</organism>
<comment type="caution">
    <text evidence="11">The sequence shown here is derived from an EMBL/GenBank/DDBJ whole genome shotgun (WGS) entry which is preliminary data.</text>
</comment>
<evidence type="ECO:0000256" key="8">
    <source>
        <dbReference type="ARBA" id="ARBA00023136"/>
    </source>
</evidence>
<keyword evidence="5 9" id="KW-0812">Transmembrane</keyword>
<keyword evidence="4" id="KW-1003">Cell membrane</keyword>
<evidence type="ECO:0000256" key="1">
    <source>
        <dbReference type="ARBA" id="ARBA00004651"/>
    </source>
</evidence>
<feature type="domain" description="ABC-2 type transporter transmembrane" evidence="10">
    <location>
        <begin position="27"/>
        <end position="221"/>
    </location>
</feature>
<dbReference type="EMBL" id="MEAU01000011">
    <property type="protein sequence ID" value="OJA48782.1"/>
    <property type="molecule type" value="Genomic_DNA"/>
</dbReference>
<dbReference type="InterPro" id="IPR013525">
    <property type="entry name" value="ABC2_TM"/>
</dbReference>
<dbReference type="GO" id="GO:0005886">
    <property type="term" value="C:plasma membrane"/>
    <property type="evidence" value="ECO:0007669"/>
    <property type="project" value="UniProtKB-SubCell"/>
</dbReference>
<keyword evidence="7" id="KW-0625">Polysaccharide transport</keyword>
<comment type="similarity">
    <text evidence="2">Belongs to the ABC-2 integral membrane protein family.</text>
</comment>
<dbReference type="GO" id="GO:0015774">
    <property type="term" value="P:polysaccharide transport"/>
    <property type="evidence" value="ECO:0007669"/>
    <property type="project" value="UniProtKB-KW"/>
</dbReference>
<keyword evidence="7" id="KW-0762">Sugar transport</keyword>
<evidence type="ECO:0000313" key="12">
    <source>
        <dbReference type="Proteomes" id="UP000183667"/>
    </source>
</evidence>
<reference evidence="12" key="1">
    <citation type="submission" date="2016-08" db="EMBL/GenBank/DDBJ databases">
        <title>Population biology and virulence potential of Burkholderia ubonensis.</title>
        <authorList>
            <person name="Price E.P."/>
            <person name="Currie B.J."/>
            <person name="Wagner D.M."/>
        </authorList>
    </citation>
    <scope>NUCLEOTIDE SEQUENCE [LARGE SCALE GENOMIC DNA]</scope>
    <source>
        <strain evidence="12">MSMB0103</strain>
    </source>
</reference>
<evidence type="ECO:0000256" key="2">
    <source>
        <dbReference type="ARBA" id="ARBA00007783"/>
    </source>
</evidence>
<evidence type="ECO:0000256" key="4">
    <source>
        <dbReference type="ARBA" id="ARBA00022475"/>
    </source>
</evidence>
<evidence type="ECO:0000259" key="10">
    <source>
        <dbReference type="Pfam" id="PF01061"/>
    </source>
</evidence>
<feature type="transmembrane region" description="Helical" evidence="9">
    <location>
        <begin position="36"/>
        <end position="57"/>
    </location>
</feature>
<accession>A0ABD6Q6U9</accession>
<evidence type="ECO:0000256" key="3">
    <source>
        <dbReference type="ARBA" id="ARBA00022448"/>
    </source>
</evidence>
<keyword evidence="6 9" id="KW-1133">Transmembrane helix</keyword>
<dbReference type="PANTHER" id="PTHR30413:SF10">
    <property type="entry name" value="CAPSULE POLYSACCHARIDE EXPORT INNER-MEMBRANE PROTEIN CTRC"/>
    <property type="match status" value="1"/>
</dbReference>
<feature type="transmembrane region" description="Helical" evidence="9">
    <location>
        <begin position="77"/>
        <end position="100"/>
    </location>
</feature>
<comment type="subcellular location">
    <subcellularLocation>
        <location evidence="1">Cell membrane</location>
        <topology evidence="1">Multi-pass membrane protein</topology>
    </subcellularLocation>
</comment>
<dbReference type="Proteomes" id="UP000183667">
    <property type="component" value="Unassembled WGS sequence"/>
</dbReference>
<feature type="transmembrane region" description="Helical" evidence="9">
    <location>
        <begin position="178"/>
        <end position="196"/>
    </location>
</feature>
<evidence type="ECO:0000313" key="11">
    <source>
        <dbReference type="EMBL" id="OJA48782.1"/>
    </source>
</evidence>